<sequence length="498" mass="53593">MNKYMDKLTKAEDTYTFDDFLIKPGLSCIEPNDVKLDTQVSTNYHLNTPVVSSAMDTVTEANMAISLARQGGLGVIHRNLTIEQEIKEIKKVKYANELTVKEVISISPDETVSEAQQIMDIEEISGLPVVNDDNIVVGIISRRDIKPLRGKYLNRKVSDAMTQEVVTISENTTTEEALDVAYENKVERLPVVSDVNELLGIVTMKDILERKKYPDAARDKNGRYLVAAACGPFDIERAMAIDDAGADIIAIDSAHGHKTDIFKSVNEMKKNVDADILLGNIATAKAAKDMLDATEIDGIKVGIGPGSICTTRIVAGVGVPQLSAVSSVADVAEDHGIPVIADGGLRYSGDIAKALAVGANAVMLGSLLAGTTESPGEMTIRNGRKYKQYRGMGSLGAMTGGVGAGKDRYFQGSSSNMNSSKLVPEGIEGVVPYKGEASQIVYQLMGGLKSSMGYVGAKSIKEMHEKAELVHITPNGMSESHPHDITITNESPNYHPRY</sequence>
<keyword evidence="6 13" id="KW-0332">GMP biosynthesis</keyword>
<evidence type="ECO:0000256" key="20">
    <source>
        <dbReference type="RuleBase" id="RU003928"/>
    </source>
</evidence>
<feature type="binding site" evidence="13 15">
    <location>
        <begin position="389"/>
        <end position="393"/>
    </location>
    <ligand>
        <name>IMP</name>
        <dbReference type="ChEBI" id="CHEBI:58053"/>
    </ligand>
</feature>
<dbReference type="EC" id="1.1.1.205" evidence="13 20"/>
<organism evidence="23 24">
    <name type="scientific">Methanosphaera stadtmanae</name>
    <dbReference type="NCBI Taxonomy" id="2317"/>
    <lineage>
        <taxon>Archaea</taxon>
        <taxon>Methanobacteriati</taxon>
        <taxon>Methanobacteriota</taxon>
        <taxon>Methanomada group</taxon>
        <taxon>Methanobacteria</taxon>
        <taxon>Methanobacteriales</taxon>
        <taxon>Methanobacteriaceae</taxon>
        <taxon>Methanosphaera</taxon>
    </lineage>
</organism>
<dbReference type="FunFam" id="3.20.20.70:FF:000003">
    <property type="entry name" value="GMP reductase"/>
    <property type="match status" value="1"/>
</dbReference>
<feature type="binding site" evidence="13 15">
    <location>
        <begin position="342"/>
        <end position="344"/>
    </location>
    <ligand>
        <name>IMP</name>
        <dbReference type="ChEBI" id="CHEBI:58053"/>
    </ligand>
</feature>
<evidence type="ECO:0000313" key="24">
    <source>
        <dbReference type="Proteomes" id="UP000248557"/>
    </source>
</evidence>
<comment type="catalytic activity">
    <reaction evidence="12 13 20">
        <text>IMP + NAD(+) + H2O = XMP + NADH + H(+)</text>
        <dbReference type="Rhea" id="RHEA:11708"/>
        <dbReference type="ChEBI" id="CHEBI:15377"/>
        <dbReference type="ChEBI" id="CHEBI:15378"/>
        <dbReference type="ChEBI" id="CHEBI:57464"/>
        <dbReference type="ChEBI" id="CHEBI:57540"/>
        <dbReference type="ChEBI" id="CHEBI:57945"/>
        <dbReference type="ChEBI" id="CHEBI:58053"/>
        <dbReference type="EC" id="1.1.1.205"/>
    </reaction>
</comment>
<evidence type="ECO:0000256" key="8">
    <source>
        <dbReference type="ARBA" id="ARBA00022958"/>
    </source>
</evidence>
<feature type="binding site" evidence="13 15">
    <location>
        <begin position="365"/>
        <end position="366"/>
    </location>
    <ligand>
        <name>IMP</name>
        <dbReference type="ChEBI" id="CHEBI:58053"/>
    </ligand>
</feature>
<dbReference type="SMART" id="SM01240">
    <property type="entry name" value="IMPDH"/>
    <property type="match status" value="1"/>
</dbReference>
<dbReference type="AlphaFoldDB" id="A0A328Q312"/>
<feature type="active site" description="Thioimidate intermediate" evidence="13 14">
    <location>
        <position position="309"/>
    </location>
</feature>
<feature type="binding site" evidence="13">
    <location>
        <position position="479"/>
    </location>
    <ligand>
        <name>K(+)</name>
        <dbReference type="ChEBI" id="CHEBI:29103"/>
        <note>ligand shared between two tetrameric partners</note>
    </ligand>
</feature>
<dbReference type="SUPFAM" id="SSF54631">
    <property type="entry name" value="CBS-domain pair"/>
    <property type="match status" value="1"/>
</dbReference>
<dbReference type="GO" id="GO:0006177">
    <property type="term" value="P:GMP biosynthetic process"/>
    <property type="evidence" value="ECO:0007669"/>
    <property type="project" value="UniProtKB-UniRule"/>
</dbReference>
<evidence type="ECO:0000259" key="22">
    <source>
        <dbReference type="PROSITE" id="PS51371"/>
    </source>
</evidence>
<evidence type="ECO:0000256" key="4">
    <source>
        <dbReference type="ARBA" id="ARBA00022723"/>
    </source>
</evidence>
<dbReference type="InterPro" id="IPR013785">
    <property type="entry name" value="Aldolase_TIM"/>
</dbReference>
<feature type="binding site" evidence="16">
    <location>
        <begin position="252"/>
        <end position="254"/>
    </location>
    <ligand>
        <name>NAD(+)</name>
        <dbReference type="ChEBI" id="CHEBI:57540"/>
    </ligand>
</feature>
<evidence type="ECO:0000256" key="2">
    <source>
        <dbReference type="ARBA" id="ARBA00005502"/>
    </source>
</evidence>
<evidence type="ECO:0000256" key="16">
    <source>
        <dbReference type="PIRSR" id="PIRSR000130-3"/>
    </source>
</evidence>
<keyword evidence="11 18" id="KW-0129">CBS domain</keyword>
<evidence type="ECO:0000256" key="7">
    <source>
        <dbReference type="ARBA" id="ARBA00022755"/>
    </source>
</evidence>
<keyword evidence="9 13" id="KW-0560">Oxidoreductase</keyword>
<evidence type="ECO:0000256" key="6">
    <source>
        <dbReference type="ARBA" id="ARBA00022749"/>
    </source>
</evidence>
<feature type="binding site" evidence="13">
    <location>
        <position position="252"/>
    </location>
    <ligand>
        <name>NAD(+)</name>
        <dbReference type="ChEBI" id="CHEBI:57540"/>
    </ligand>
</feature>
<feature type="region of interest" description="Disordered" evidence="21">
    <location>
        <begin position="474"/>
        <end position="498"/>
    </location>
</feature>
<evidence type="ECO:0000256" key="18">
    <source>
        <dbReference type="PROSITE-ProRule" id="PRU00703"/>
    </source>
</evidence>
<dbReference type="CDD" id="cd00381">
    <property type="entry name" value="IMPDH"/>
    <property type="match status" value="1"/>
</dbReference>
<evidence type="ECO:0000256" key="13">
    <source>
        <dbReference type="HAMAP-Rule" id="MF_01964"/>
    </source>
</evidence>
<dbReference type="Proteomes" id="UP000248557">
    <property type="component" value="Unassembled WGS sequence"/>
</dbReference>
<evidence type="ECO:0000256" key="3">
    <source>
        <dbReference type="ARBA" id="ARBA00011881"/>
    </source>
</evidence>
<comment type="subunit">
    <text evidence="3 13">Homotetramer.</text>
</comment>
<evidence type="ECO:0000256" key="1">
    <source>
        <dbReference type="ARBA" id="ARBA00001958"/>
    </source>
</evidence>
<feature type="binding site" evidence="13 16">
    <location>
        <begin position="302"/>
        <end position="304"/>
    </location>
    <ligand>
        <name>NAD(+)</name>
        <dbReference type="ChEBI" id="CHEBI:57540"/>
    </ligand>
</feature>
<dbReference type="UniPathway" id="UPA00601">
    <property type="reaction ID" value="UER00295"/>
</dbReference>
<comment type="caution">
    <text evidence="23">The sequence shown here is derived from an EMBL/GenBank/DDBJ whole genome shotgun (WGS) entry which is preliminary data.</text>
</comment>
<dbReference type="InterPro" id="IPR001093">
    <property type="entry name" value="IMP_DH_GMPRt"/>
</dbReference>
<dbReference type="EMBL" id="NGJK01000022">
    <property type="protein sequence ID" value="RAP03474.1"/>
    <property type="molecule type" value="Genomic_DNA"/>
</dbReference>
<dbReference type="PROSITE" id="PS00487">
    <property type="entry name" value="IMP_DH_GMP_RED"/>
    <property type="match status" value="1"/>
</dbReference>
<evidence type="ECO:0000256" key="19">
    <source>
        <dbReference type="RuleBase" id="RU003927"/>
    </source>
</evidence>
<dbReference type="SUPFAM" id="SSF51412">
    <property type="entry name" value="Inosine monophosphate dehydrogenase (IMPDH)"/>
    <property type="match status" value="1"/>
</dbReference>
<evidence type="ECO:0000256" key="17">
    <source>
        <dbReference type="PIRSR" id="PIRSR000130-4"/>
    </source>
</evidence>
<dbReference type="HAMAP" id="MF_01964">
    <property type="entry name" value="IMPDH"/>
    <property type="match status" value="1"/>
</dbReference>
<feature type="binding site" description="in other chain" evidence="13 17">
    <location>
        <position position="306"/>
    </location>
    <ligand>
        <name>K(+)</name>
        <dbReference type="ChEBI" id="CHEBI:29103"/>
        <note>ligand shared between two tetrameric partners</note>
    </ligand>
</feature>
<dbReference type="InterPro" id="IPR000644">
    <property type="entry name" value="CBS_dom"/>
</dbReference>
<comment type="function">
    <text evidence="13">Catalyzes the conversion of inosine 5'-phosphate (IMP) to xanthosine 5'-phosphate (XMP), the first committed and rate-limiting step in the de novo synthesis of guanine nucleotides, and therefore plays an important role in the regulation of cell growth.</text>
</comment>
<dbReference type="GO" id="GO:0006183">
    <property type="term" value="P:GTP biosynthetic process"/>
    <property type="evidence" value="ECO:0007669"/>
    <property type="project" value="TreeGrafter"/>
</dbReference>
<reference evidence="23 24" key="1">
    <citation type="submission" date="2017-05" db="EMBL/GenBank/DDBJ databases">
        <title>Host range expansion of the Methanosphaera genus to humans and monogastric animals involves recent and extensive reduction in genome content.</title>
        <authorList>
            <person name="Hoedt E.C."/>
            <person name="Volmer J.G."/>
            <person name="Parks D.H."/>
            <person name="Rosewarne C.P."/>
            <person name="Denman S.E."/>
            <person name="Mcsweeney C.S."/>
            <person name="O Cuiv P."/>
            <person name="Hugenholtz P."/>
            <person name="Tyson G.W."/>
            <person name="Morrison M."/>
        </authorList>
    </citation>
    <scope>NUCLEOTIDE SEQUENCE [LARGE SCALE GENOMIC DNA]</scope>
    <source>
        <strain evidence="23 24">PA5</strain>
    </source>
</reference>
<dbReference type="InterPro" id="IPR046342">
    <property type="entry name" value="CBS_dom_sf"/>
</dbReference>
<dbReference type="PROSITE" id="PS51371">
    <property type="entry name" value="CBS"/>
    <property type="match status" value="2"/>
</dbReference>
<dbReference type="RefSeq" id="WP_011406032.1">
    <property type="nucleotide sequence ID" value="NZ_CATZXA010000154.1"/>
</dbReference>
<protein>
    <recommendedName>
        <fullName evidence="13 20">Inosine-5'-monophosphate dehydrogenase</fullName>
        <shortName evidence="13">IMP dehydrogenase</shortName>
        <shortName evidence="13">IMPD</shortName>
        <shortName evidence="13">IMPDH</shortName>
        <ecNumber evidence="13 20">1.1.1.205</ecNumber>
    </recommendedName>
</protein>
<dbReference type="InterPro" id="IPR005990">
    <property type="entry name" value="IMP_DH"/>
</dbReference>
<name>A0A328Q312_9EURY</name>
<feature type="binding site" evidence="13">
    <location>
        <position position="480"/>
    </location>
    <ligand>
        <name>K(+)</name>
        <dbReference type="ChEBI" id="CHEBI:29103"/>
        <note>ligand shared between two tetrameric partners</note>
    </ligand>
</feature>
<evidence type="ECO:0000256" key="21">
    <source>
        <dbReference type="SAM" id="MobiDB-lite"/>
    </source>
</evidence>
<feature type="binding site" evidence="13">
    <location>
        <position position="481"/>
    </location>
    <ligand>
        <name>K(+)</name>
        <dbReference type="ChEBI" id="CHEBI:29103"/>
        <note>ligand shared between two tetrameric partners</note>
    </ligand>
</feature>
<dbReference type="GeneID" id="41325005"/>
<comment type="pathway">
    <text evidence="13 20">Purine metabolism; XMP biosynthesis via de novo pathway; XMP from IMP: step 1/1.</text>
</comment>
<feature type="domain" description="CBS" evidence="22">
    <location>
        <begin position="161"/>
        <end position="217"/>
    </location>
</feature>
<feature type="binding site" description="in other chain" evidence="13 17">
    <location>
        <position position="304"/>
    </location>
    <ligand>
        <name>K(+)</name>
        <dbReference type="ChEBI" id="CHEBI:29103"/>
        <note>ligand shared between two tetrameric partners</note>
    </ligand>
</feature>
<dbReference type="GO" id="GO:0003938">
    <property type="term" value="F:IMP dehydrogenase activity"/>
    <property type="evidence" value="ECO:0007669"/>
    <property type="project" value="UniProtKB-UniRule"/>
</dbReference>
<evidence type="ECO:0000256" key="5">
    <source>
        <dbReference type="ARBA" id="ARBA00022737"/>
    </source>
</evidence>
<evidence type="ECO:0000256" key="9">
    <source>
        <dbReference type="ARBA" id="ARBA00023002"/>
    </source>
</evidence>
<feature type="binding site" evidence="13 15">
    <location>
        <position position="307"/>
    </location>
    <ligand>
        <name>IMP</name>
        <dbReference type="ChEBI" id="CHEBI:58053"/>
    </ligand>
</feature>
<feature type="active site" description="Proton acceptor" evidence="13 14">
    <location>
        <position position="408"/>
    </location>
</feature>
<dbReference type="NCBIfam" id="TIGR01302">
    <property type="entry name" value="IMP_dehydrog"/>
    <property type="match status" value="1"/>
</dbReference>
<feature type="domain" description="CBS" evidence="22">
    <location>
        <begin position="99"/>
        <end position="157"/>
    </location>
</feature>
<keyword evidence="8 13" id="KW-0630">Potassium</keyword>
<dbReference type="Pfam" id="PF00478">
    <property type="entry name" value="IMPDH"/>
    <property type="match status" value="1"/>
</dbReference>
<dbReference type="SMART" id="SM00116">
    <property type="entry name" value="CBS"/>
    <property type="match status" value="2"/>
</dbReference>
<dbReference type="OMA" id="MGYCGAK"/>
<evidence type="ECO:0000256" key="14">
    <source>
        <dbReference type="PIRSR" id="PIRSR000130-1"/>
    </source>
</evidence>
<dbReference type="Gene3D" id="3.20.20.70">
    <property type="entry name" value="Aldolase class I"/>
    <property type="match status" value="1"/>
</dbReference>
<dbReference type="PANTHER" id="PTHR11911">
    <property type="entry name" value="INOSINE-5-MONOPHOSPHATE DEHYDROGENASE RELATED"/>
    <property type="match status" value="1"/>
</dbReference>
<dbReference type="PIRSF" id="PIRSF000130">
    <property type="entry name" value="IMPDH"/>
    <property type="match status" value="1"/>
</dbReference>
<feature type="binding site" evidence="13 15">
    <location>
        <position position="425"/>
    </location>
    <ligand>
        <name>IMP</name>
        <dbReference type="ChEBI" id="CHEBI:58053"/>
    </ligand>
</feature>
<dbReference type="InterPro" id="IPR015875">
    <property type="entry name" value="IMP_DH/GMP_Rdtase_CS"/>
</dbReference>
<proteinExistence type="inferred from homology"/>
<feature type="binding site" description="in other chain" evidence="13 17">
    <location>
        <position position="309"/>
    </location>
    <ligand>
        <name>K(+)</name>
        <dbReference type="ChEBI" id="CHEBI:29103"/>
        <note>ligand shared between two tetrameric partners</note>
    </ligand>
</feature>
<keyword evidence="10 13" id="KW-0520">NAD</keyword>
<dbReference type="GO" id="GO:0046872">
    <property type="term" value="F:metal ion binding"/>
    <property type="evidence" value="ECO:0007669"/>
    <property type="project" value="UniProtKB-UniRule"/>
</dbReference>
<evidence type="ECO:0000256" key="12">
    <source>
        <dbReference type="ARBA" id="ARBA00048028"/>
    </source>
</evidence>
<evidence type="ECO:0000256" key="10">
    <source>
        <dbReference type="ARBA" id="ARBA00023027"/>
    </source>
</evidence>
<keyword evidence="5" id="KW-0677">Repeat</keyword>
<dbReference type="GO" id="GO:0000166">
    <property type="term" value="F:nucleotide binding"/>
    <property type="evidence" value="ECO:0007669"/>
    <property type="project" value="UniProtKB-UniRule"/>
</dbReference>
<comment type="similarity">
    <text evidence="2 13 19">Belongs to the IMPDH/GMPR family.</text>
</comment>
<comment type="cofactor">
    <cofactor evidence="1 13">
        <name>K(+)</name>
        <dbReference type="ChEBI" id="CHEBI:29103"/>
    </cofactor>
</comment>
<evidence type="ECO:0000256" key="15">
    <source>
        <dbReference type="PIRSR" id="PIRSR000130-2"/>
    </source>
</evidence>
<dbReference type="CDD" id="cd04601">
    <property type="entry name" value="CBS_pair_IMPDH"/>
    <property type="match status" value="1"/>
</dbReference>
<keyword evidence="4 13" id="KW-0479">Metal-binding</keyword>
<gene>
    <name evidence="13" type="primary">guaB</name>
    <name evidence="23" type="ORF">CA615_02145</name>
</gene>
<dbReference type="Pfam" id="PF00571">
    <property type="entry name" value="CBS"/>
    <property type="match status" value="2"/>
</dbReference>
<comment type="activity regulation">
    <text evidence="13">Mycophenolic acid (MPA) is a non-competitive inhibitor that prevents formation of the closed enzyme conformation by binding to the same site as the amobile flap. In contrast, mizoribine monophosphate (MZP) is a competitive inhibitor that induces the closed conformation. MPA is a potent inhibitor of mammalian IMPDHs but a poor inhibitor of the bacterial enzymes. MZP is a more potent inhibitor of bacterial IMPDH.</text>
</comment>
<dbReference type="GeneID" id="3855067"/>
<evidence type="ECO:0000313" key="23">
    <source>
        <dbReference type="EMBL" id="RAP03474.1"/>
    </source>
</evidence>
<dbReference type="PANTHER" id="PTHR11911:SF111">
    <property type="entry name" value="INOSINE-5'-MONOPHOSPHATE DEHYDROGENASE"/>
    <property type="match status" value="1"/>
</dbReference>
<accession>A0A328Q312</accession>
<evidence type="ECO:0000256" key="11">
    <source>
        <dbReference type="ARBA" id="ARBA00023122"/>
    </source>
</evidence>
<keyword evidence="7 13" id="KW-0658">Purine biosynthesis</keyword>
<comment type="caution">
    <text evidence="13">Lacks conserved residue(s) required for the propagation of feature annotation.</text>
</comment>